<feature type="compositionally biased region" description="Basic and acidic residues" evidence="1">
    <location>
        <begin position="88"/>
        <end position="98"/>
    </location>
</feature>
<sequence>MTVQADATLRVVVDGKLFGPPTFAPPWQRHSFAQIISEVIEQRRSPVRVVVHELDGTVYTDIVTAPLHPVSLDQSPPAGPRASVEDGDSARDATEPSHPRALQNGEGFVPGEDVAVAVIVRHAAASGDGAARAQIEPGLLDLSPTHEVILLGRVSGTCVIGHPA</sequence>
<evidence type="ECO:0000256" key="1">
    <source>
        <dbReference type="SAM" id="MobiDB-lite"/>
    </source>
</evidence>
<dbReference type="Proteomes" id="UP000594480">
    <property type="component" value="Chromosome"/>
</dbReference>
<protein>
    <submittedName>
        <fullName evidence="2">Uncharacterized protein</fullName>
    </submittedName>
</protein>
<organism evidence="2 3">
    <name type="scientific">Microbacterium schleiferi</name>
    <dbReference type="NCBI Taxonomy" id="69362"/>
    <lineage>
        <taxon>Bacteria</taxon>
        <taxon>Bacillati</taxon>
        <taxon>Actinomycetota</taxon>
        <taxon>Actinomycetes</taxon>
        <taxon>Micrococcales</taxon>
        <taxon>Microbacteriaceae</taxon>
        <taxon>Microbacterium</taxon>
    </lineage>
</organism>
<dbReference type="KEGG" id="msf:IT882_08090"/>
<reference evidence="2 3" key="1">
    <citation type="submission" date="2020-11" db="EMBL/GenBank/DDBJ databases">
        <title>Amino acid is mineralized and recycled by bacteria in oceanic microbiome.</title>
        <authorList>
            <person name="Zheng L.Y."/>
        </authorList>
    </citation>
    <scope>NUCLEOTIDE SEQUENCE [LARGE SCALE GENOMIC DNA]</scope>
    <source>
        <strain evidence="2 3">A32-1</strain>
    </source>
</reference>
<dbReference type="EMBL" id="CP064760">
    <property type="protein sequence ID" value="QPE06006.1"/>
    <property type="molecule type" value="Genomic_DNA"/>
</dbReference>
<name>A0A7S8RJ21_9MICO</name>
<gene>
    <name evidence="2" type="ORF">IT882_08090</name>
</gene>
<evidence type="ECO:0000313" key="3">
    <source>
        <dbReference type="Proteomes" id="UP000594480"/>
    </source>
</evidence>
<feature type="region of interest" description="Disordered" evidence="1">
    <location>
        <begin position="69"/>
        <end position="106"/>
    </location>
</feature>
<dbReference type="AlphaFoldDB" id="A0A7S8RJ21"/>
<evidence type="ECO:0000313" key="2">
    <source>
        <dbReference type="EMBL" id="QPE06006.1"/>
    </source>
</evidence>
<keyword evidence="3" id="KW-1185">Reference proteome</keyword>
<accession>A0A7S8RJ21</accession>
<proteinExistence type="predicted"/>